<dbReference type="AlphaFoldDB" id="A0A495X5V7"/>
<evidence type="ECO:0000313" key="2">
    <source>
        <dbReference type="EMBL" id="RKT66928.1"/>
    </source>
</evidence>
<organism evidence="2 3">
    <name type="scientific">Saccharothrix variisporea</name>
    <dbReference type="NCBI Taxonomy" id="543527"/>
    <lineage>
        <taxon>Bacteria</taxon>
        <taxon>Bacillati</taxon>
        <taxon>Actinomycetota</taxon>
        <taxon>Actinomycetes</taxon>
        <taxon>Pseudonocardiales</taxon>
        <taxon>Pseudonocardiaceae</taxon>
        <taxon>Saccharothrix</taxon>
    </lineage>
</organism>
<keyword evidence="3" id="KW-1185">Reference proteome</keyword>
<evidence type="ECO:0000313" key="3">
    <source>
        <dbReference type="Proteomes" id="UP000272729"/>
    </source>
</evidence>
<dbReference type="EMBL" id="RBXR01000001">
    <property type="protein sequence ID" value="RKT66928.1"/>
    <property type="molecule type" value="Genomic_DNA"/>
</dbReference>
<sequence length="68" mass="7032">MKRHLTRVALALAVVAGLAVHIGLGYQAGLVVALLGLAGHVLLGVAAQKTWRSRKPDSPTPESTPAEP</sequence>
<comment type="caution">
    <text evidence="2">The sequence shown here is derived from an EMBL/GenBank/DDBJ whole genome shotgun (WGS) entry which is preliminary data.</text>
</comment>
<keyword evidence="1" id="KW-1133">Transmembrane helix</keyword>
<keyword evidence="1" id="KW-0812">Transmembrane</keyword>
<keyword evidence="1" id="KW-0472">Membrane</keyword>
<gene>
    <name evidence="2" type="ORF">DFJ66_0094</name>
</gene>
<evidence type="ECO:0000256" key="1">
    <source>
        <dbReference type="SAM" id="Phobius"/>
    </source>
</evidence>
<accession>A0A495X5V7</accession>
<dbReference type="RefSeq" id="WP_121216866.1">
    <property type="nucleotide sequence ID" value="NZ_JBIUBA010000011.1"/>
</dbReference>
<dbReference type="Proteomes" id="UP000272729">
    <property type="component" value="Unassembled WGS sequence"/>
</dbReference>
<feature type="transmembrane region" description="Helical" evidence="1">
    <location>
        <begin position="29"/>
        <end position="47"/>
    </location>
</feature>
<name>A0A495X5V7_9PSEU</name>
<protein>
    <submittedName>
        <fullName evidence="2">Uncharacterized protein</fullName>
    </submittedName>
</protein>
<reference evidence="2 3" key="1">
    <citation type="submission" date="2018-10" db="EMBL/GenBank/DDBJ databases">
        <title>Sequencing the genomes of 1000 actinobacteria strains.</title>
        <authorList>
            <person name="Klenk H.-P."/>
        </authorList>
    </citation>
    <scope>NUCLEOTIDE SEQUENCE [LARGE SCALE GENOMIC DNA]</scope>
    <source>
        <strain evidence="2 3">DSM 43911</strain>
    </source>
</reference>
<proteinExistence type="predicted"/>